<name>A0ABV3G028_9NOCA</name>
<feature type="chain" id="PRO_5046711239" evidence="1">
    <location>
        <begin position="28"/>
        <end position="122"/>
    </location>
</feature>
<evidence type="ECO:0000256" key="1">
    <source>
        <dbReference type="SAM" id="SignalP"/>
    </source>
</evidence>
<evidence type="ECO:0000259" key="2">
    <source>
        <dbReference type="Pfam" id="PF13827"/>
    </source>
</evidence>
<organism evidence="3 4">
    <name type="scientific">Nocardia aurea</name>
    <dbReference type="NCBI Taxonomy" id="2144174"/>
    <lineage>
        <taxon>Bacteria</taxon>
        <taxon>Bacillati</taxon>
        <taxon>Actinomycetota</taxon>
        <taxon>Actinomycetes</taxon>
        <taxon>Mycobacteriales</taxon>
        <taxon>Nocardiaceae</taxon>
        <taxon>Nocardia</taxon>
    </lineage>
</organism>
<comment type="caution">
    <text evidence="3">The sequence shown here is derived from an EMBL/GenBank/DDBJ whole genome shotgun (WGS) entry which is preliminary data.</text>
</comment>
<protein>
    <submittedName>
        <fullName evidence="3">DUF4189 domain-containing protein</fullName>
    </submittedName>
</protein>
<reference evidence="3 4" key="1">
    <citation type="submission" date="2024-06" db="EMBL/GenBank/DDBJ databases">
        <title>The Natural Products Discovery Center: Release of the First 8490 Sequenced Strains for Exploring Actinobacteria Biosynthetic Diversity.</title>
        <authorList>
            <person name="Kalkreuter E."/>
            <person name="Kautsar S.A."/>
            <person name="Yang D."/>
            <person name="Bader C.D."/>
            <person name="Teijaro C.N."/>
            <person name="Fluegel L."/>
            <person name="Davis C.M."/>
            <person name="Simpson J.R."/>
            <person name="Lauterbach L."/>
            <person name="Steele A.D."/>
            <person name="Gui C."/>
            <person name="Meng S."/>
            <person name="Li G."/>
            <person name="Viehrig K."/>
            <person name="Ye F."/>
            <person name="Su P."/>
            <person name="Kiefer A.F."/>
            <person name="Nichols A."/>
            <person name="Cepeda A.J."/>
            <person name="Yan W."/>
            <person name="Fan B."/>
            <person name="Jiang Y."/>
            <person name="Adhikari A."/>
            <person name="Zheng C.-J."/>
            <person name="Schuster L."/>
            <person name="Cowan T.M."/>
            <person name="Smanski M.J."/>
            <person name="Chevrette M.G."/>
            <person name="De Carvalho L.P.S."/>
            <person name="Shen B."/>
        </authorList>
    </citation>
    <scope>NUCLEOTIDE SEQUENCE [LARGE SCALE GENOMIC DNA]</scope>
    <source>
        <strain evidence="3 4">NPDC050403</strain>
    </source>
</reference>
<dbReference type="InterPro" id="IPR025240">
    <property type="entry name" value="DUF4189"/>
</dbReference>
<feature type="signal peptide" evidence="1">
    <location>
        <begin position="1"/>
        <end position="27"/>
    </location>
</feature>
<keyword evidence="4" id="KW-1185">Reference proteome</keyword>
<feature type="domain" description="DUF4189" evidence="2">
    <location>
        <begin position="32"/>
        <end position="106"/>
    </location>
</feature>
<keyword evidence="1" id="KW-0732">Signal</keyword>
<accession>A0ABV3G028</accession>
<dbReference type="Pfam" id="PF13827">
    <property type="entry name" value="DUF4189"/>
    <property type="match status" value="1"/>
</dbReference>
<dbReference type="EMBL" id="JBFAKC010000013">
    <property type="protein sequence ID" value="MEV0710983.1"/>
    <property type="molecule type" value="Genomic_DNA"/>
</dbReference>
<dbReference type="Proteomes" id="UP001551695">
    <property type="component" value="Unassembled WGS sequence"/>
</dbReference>
<gene>
    <name evidence="3" type="ORF">AB0I48_25785</name>
</gene>
<dbReference type="RefSeq" id="WP_109527559.1">
    <property type="nucleotide sequence ID" value="NZ_JBEXKW010000093.1"/>
</dbReference>
<sequence>MKKFLTTAVAVAAAGVALATAAPAAQAQTGFYGAIAVGSNGRYSISNNYGSYNAAEINAVNSCGPGCSVSISWRNGCGVLARSRTHWSSASSSNYPAARDTALSRVYGGYVVNWRCTQGYSS</sequence>
<evidence type="ECO:0000313" key="3">
    <source>
        <dbReference type="EMBL" id="MEV0710983.1"/>
    </source>
</evidence>
<evidence type="ECO:0000313" key="4">
    <source>
        <dbReference type="Proteomes" id="UP001551695"/>
    </source>
</evidence>
<proteinExistence type="predicted"/>